<dbReference type="InParanoid" id="F0ZR64"/>
<dbReference type="EMBL" id="GL871136">
    <property type="protein sequence ID" value="EGC33564.1"/>
    <property type="molecule type" value="Genomic_DNA"/>
</dbReference>
<evidence type="ECO:0000313" key="2">
    <source>
        <dbReference type="Proteomes" id="UP000001064"/>
    </source>
</evidence>
<dbReference type="AlphaFoldDB" id="F0ZR64"/>
<dbReference type="GeneID" id="10504263"/>
<reference evidence="2" key="1">
    <citation type="journal article" date="2011" name="Genome Biol.">
        <title>Comparative genomics of the social amoebae Dictyostelium discoideum and Dictyostelium purpureum.</title>
        <authorList>
            <consortium name="US DOE Joint Genome Institute (JGI-PGF)"/>
            <person name="Sucgang R."/>
            <person name="Kuo A."/>
            <person name="Tian X."/>
            <person name="Salerno W."/>
            <person name="Parikh A."/>
            <person name="Feasley C.L."/>
            <person name="Dalin E."/>
            <person name="Tu H."/>
            <person name="Huang E."/>
            <person name="Barry K."/>
            <person name="Lindquist E."/>
            <person name="Shapiro H."/>
            <person name="Bruce D."/>
            <person name="Schmutz J."/>
            <person name="Salamov A."/>
            <person name="Fey P."/>
            <person name="Gaudet P."/>
            <person name="Anjard C."/>
            <person name="Babu M.M."/>
            <person name="Basu S."/>
            <person name="Bushmanova Y."/>
            <person name="van der Wel H."/>
            <person name="Katoh-Kurasawa M."/>
            <person name="Dinh C."/>
            <person name="Coutinho P.M."/>
            <person name="Saito T."/>
            <person name="Elias M."/>
            <person name="Schaap P."/>
            <person name="Kay R.R."/>
            <person name="Henrissat B."/>
            <person name="Eichinger L."/>
            <person name="Rivero F."/>
            <person name="Putnam N.H."/>
            <person name="West C.M."/>
            <person name="Loomis W.F."/>
            <person name="Chisholm R.L."/>
            <person name="Shaulsky G."/>
            <person name="Strassmann J.E."/>
            <person name="Queller D.C."/>
            <person name="Kuspa A."/>
            <person name="Grigoriev I.V."/>
        </authorList>
    </citation>
    <scope>NUCLEOTIDE SEQUENCE [LARGE SCALE GENOMIC DNA]</scope>
    <source>
        <strain evidence="2">QSDP1</strain>
    </source>
</reference>
<dbReference type="VEuPathDB" id="AmoebaDB:DICPUDRAFT_154369"/>
<keyword evidence="2" id="KW-1185">Reference proteome</keyword>
<proteinExistence type="predicted"/>
<gene>
    <name evidence="1" type="ORF">DICPUDRAFT_154369</name>
</gene>
<dbReference type="Proteomes" id="UP000001064">
    <property type="component" value="Unassembled WGS sequence"/>
</dbReference>
<dbReference type="RefSeq" id="XP_003289913.1">
    <property type="nucleotide sequence ID" value="XM_003289865.1"/>
</dbReference>
<sequence>MNVLAQYQLQNNNNENNIEINIPELQETLAELMGELTKNDEIQMVQNWSQNLSDISNLAKVILKNYCDENGNAHIIHTKETYKQIIDFKTKFQTLSYMFTQYSNQTHNVIQWNKRGNATIERADEVFNRVIVSLAEEVTSALAFLLTLESMCTANLN</sequence>
<name>F0ZR64_DICPU</name>
<accession>F0ZR64</accession>
<protein>
    <submittedName>
        <fullName evidence="1">Uncharacterized protein</fullName>
    </submittedName>
</protein>
<dbReference type="KEGG" id="dpp:DICPUDRAFT_154369"/>
<evidence type="ECO:0000313" key="1">
    <source>
        <dbReference type="EMBL" id="EGC33564.1"/>
    </source>
</evidence>
<organism evidence="1 2">
    <name type="scientific">Dictyostelium purpureum</name>
    <name type="common">Slime mold</name>
    <dbReference type="NCBI Taxonomy" id="5786"/>
    <lineage>
        <taxon>Eukaryota</taxon>
        <taxon>Amoebozoa</taxon>
        <taxon>Evosea</taxon>
        <taxon>Eumycetozoa</taxon>
        <taxon>Dictyostelia</taxon>
        <taxon>Dictyosteliales</taxon>
        <taxon>Dictyosteliaceae</taxon>
        <taxon>Dictyostelium</taxon>
    </lineage>
</organism>